<reference evidence="1 2" key="1">
    <citation type="submission" date="2014-09" db="EMBL/GenBank/DDBJ databases">
        <title>Whole Genome Shotgun of Flavobacterium aquatile LMG 4008.</title>
        <authorList>
            <person name="Gale A.N."/>
            <person name="Pipes S.E."/>
            <person name="Newman J.D."/>
        </authorList>
    </citation>
    <scope>NUCLEOTIDE SEQUENCE [LARGE SCALE GENOMIC DNA]</scope>
    <source>
        <strain evidence="1 2">LMG 4008</strain>
    </source>
</reference>
<comment type="caution">
    <text evidence="1">The sequence shown here is derived from an EMBL/GenBank/DDBJ whole genome shotgun (WGS) entry which is preliminary data.</text>
</comment>
<accession>A0A095SSK7</accession>
<dbReference type="RefSeq" id="WP_035126865.1">
    <property type="nucleotide sequence ID" value="NZ_JRHH01000004.1"/>
</dbReference>
<protein>
    <submittedName>
        <fullName evidence="1">Uncharacterized protein</fullName>
    </submittedName>
</protein>
<dbReference type="OrthoDB" id="1360725at2"/>
<dbReference type="eggNOG" id="ENOG5032GCI">
    <property type="taxonomic scope" value="Bacteria"/>
</dbReference>
<gene>
    <name evidence="1" type="ORF">LG45_10475</name>
</gene>
<dbReference type="Proteomes" id="UP000029554">
    <property type="component" value="Unassembled WGS sequence"/>
</dbReference>
<organism evidence="1 2">
    <name type="scientific">Flavobacterium aquatile LMG 4008 = ATCC 11947</name>
    <dbReference type="NCBI Taxonomy" id="1453498"/>
    <lineage>
        <taxon>Bacteria</taxon>
        <taxon>Pseudomonadati</taxon>
        <taxon>Bacteroidota</taxon>
        <taxon>Flavobacteriia</taxon>
        <taxon>Flavobacteriales</taxon>
        <taxon>Flavobacteriaceae</taxon>
        <taxon>Flavobacterium</taxon>
    </lineage>
</organism>
<sequence length="115" mass="13457">MGLFGNNEKKIIQELCKKSEDIGKDISNEIDELLDELSSEYDENRKVVSEFSEFVDELKLKLSPDDASKLLEFSTRLTKVKRCAKKGVEAMRELARDQRKATRETIREYQEYLYV</sequence>
<proteinExistence type="predicted"/>
<dbReference type="AlphaFoldDB" id="A0A095SSK7"/>
<dbReference type="EMBL" id="JRHH01000004">
    <property type="protein sequence ID" value="KGD67557.1"/>
    <property type="molecule type" value="Genomic_DNA"/>
</dbReference>
<evidence type="ECO:0000313" key="2">
    <source>
        <dbReference type="Proteomes" id="UP000029554"/>
    </source>
</evidence>
<evidence type="ECO:0000313" key="1">
    <source>
        <dbReference type="EMBL" id="KGD67557.1"/>
    </source>
</evidence>
<keyword evidence="2" id="KW-1185">Reference proteome</keyword>
<name>A0A095SSK7_9FLAO</name>